<feature type="domain" description="CAAX prenyl protease 2/Lysostaphin resistance protein A-like" evidence="2">
    <location>
        <begin position="130"/>
        <end position="242"/>
    </location>
</feature>
<dbReference type="GO" id="GO:0080120">
    <property type="term" value="P:CAAX-box protein maturation"/>
    <property type="evidence" value="ECO:0007669"/>
    <property type="project" value="UniProtKB-ARBA"/>
</dbReference>
<evidence type="ECO:0000256" key="1">
    <source>
        <dbReference type="SAM" id="Phobius"/>
    </source>
</evidence>
<feature type="transmembrane region" description="Helical" evidence="1">
    <location>
        <begin position="229"/>
        <end position="249"/>
    </location>
</feature>
<evidence type="ECO:0000313" key="4">
    <source>
        <dbReference type="Proteomes" id="UP000190423"/>
    </source>
</evidence>
<keyword evidence="3" id="KW-0645">Protease</keyword>
<reference evidence="3 4" key="1">
    <citation type="submission" date="2017-02" db="EMBL/GenBank/DDBJ databases">
        <authorList>
            <person name="Peterson S.W."/>
        </authorList>
    </citation>
    <scope>NUCLEOTIDE SEQUENCE [LARGE SCALE GENOMIC DNA]</scope>
    <source>
        <strain evidence="3 4">ATCC BAA-908</strain>
    </source>
</reference>
<sequence>MKIRSFLLQTVLFTAVFLFFLLPPLFQGESSESVLDFSQPDILFLHIFQTAFSVALLYAVKSVYGILPEKKNPCKKNSPRAMKIAINTGAVLVAFGELCVCAAVLQFAAAFSEDGRTSAQVIMPESFPGWILCVVCFLLAAFYEESVYRFFLPETFSVLLKNVVSKAAGNIYGGTEISSQTEKRCVLASEFFSAAVFAFSHRYLGFFAVLNGAAGYCTLRICFKKTGSLVPGCIAHFLYNLLNLMLLSAF</sequence>
<dbReference type="Proteomes" id="UP000190423">
    <property type="component" value="Unassembled WGS sequence"/>
</dbReference>
<keyword evidence="4" id="KW-1185">Reference proteome</keyword>
<keyword evidence="3" id="KW-0378">Hydrolase</keyword>
<feature type="transmembrane region" description="Helical" evidence="1">
    <location>
        <begin position="84"/>
        <end position="107"/>
    </location>
</feature>
<dbReference type="GO" id="GO:0004175">
    <property type="term" value="F:endopeptidase activity"/>
    <property type="evidence" value="ECO:0007669"/>
    <property type="project" value="UniProtKB-ARBA"/>
</dbReference>
<dbReference type="AlphaFoldDB" id="A0A1T4JTZ8"/>
<dbReference type="RefSeq" id="WP_078932707.1">
    <property type="nucleotide sequence ID" value="NZ_FUWG01000005.1"/>
</dbReference>
<dbReference type="GeneID" id="78316100"/>
<keyword evidence="1" id="KW-1133">Transmembrane helix</keyword>
<proteinExistence type="predicted"/>
<accession>A0A1T4JTZ8</accession>
<dbReference type="EMBL" id="FUWG01000005">
    <property type="protein sequence ID" value="SJZ33621.1"/>
    <property type="molecule type" value="Genomic_DNA"/>
</dbReference>
<gene>
    <name evidence="3" type="ORF">SAMN02745149_00788</name>
</gene>
<name>A0A1T4JTZ8_TREPO</name>
<keyword evidence="1" id="KW-0812">Transmembrane</keyword>
<evidence type="ECO:0000259" key="2">
    <source>
        <dbReference type="Pfam" id="PF02517"/>
    </source>
</evidence>
<protein>
    <submittedName>
        <fullName evidence="3">CAAX protease self-immunity</fullName>
    </submittedName>
</protein>
<keyword evidence="1" id="KW-0472">Membrane</keyword>
<dbReference type="STRING" id="261392.SAMN02745149_00788"/>
<dbReference type="InterPro" id="IPR003675">
    <property type="entry name" value="Rce1/LyrA-like_dom"/>
</dbReference>
<feature type="transmembrane region" description="Helical" evidence="1">
    <location>
        <begin position="43"/>
        <end position="64"/>
    </location>
</feature>
<evidence type="ECO:0000313" key="3">
    <source>
        <dbReference type="EMBL" id="SJZ33621.1"/>
    </source>
</evidence>
<dbReference type="Pfam" id="PF02517">
    <property type="entry name" value="Rce1-like"/>
    <property type="match status" value="1"/>
</dbReference>
<organism evidence="3 4">
    <name type="scientific">Treponema porcinum</name>
    <dbReference type="NCBI Taxonomy" id="261392"/>
    <lineage>
        <taxon>Bacteria</taxon>
        <taxon>Pseudomonadati</taxon>
        <taxon>Spirochaetota</taxon>
        <taxon>Spirochaetia</taxon>
        <taxon>Spirochaetales</taxon>
        <taxon>Treponemataceae</taxon>
        <taxon>Treponema</taxon>
    </lineage>
</organism>
<dbReference type="GO" id="GO:0006508">
    <property type="term" value="P:proteolysis"/>
    <property type="evidence" value="ECO:0007669"/>
    <property type="project" value="UniProtKB-KW"/>
</dbReference>
<dbReference type="OrthoDB" id="360700at2"/>
<feature type="transmembrane region" description="Helical" evidence="1">
    <location>
        <begin position="127"/>
        <end position="143"/>
    </location>
</feature>